<feature type="region of interest" description="Disordered" evidence="1">
    <location>
        <begin position="290"/>
        <end position="311"/>
    </location>
</feature>
<name>A0A1S2VDH0_9BACT</name>
<reference evidence="2 3" key="1">
    <citation type="submission" date="2016-10" db="EMBL/GenBank/DDBJ databases">
        <title>Arsenicibacter rosenii gen. nov., sp. nov., an efficient arsenic-methylating bacterium isolated from an arsenic-contaminated paddy soil.</title>
        <authorList>
            <person name="Huang K."/>
        </authorList>
    </citation>
    <scope>NUCLEOTIDE SEQUENCE [LARGE SCALE GENOMIC DNA]</scope>
    <source>
        <strain evidence="2 3">SM-1</strain>
    </source>
</reference>
<proteinExistence type="predicted"/>
<evidence type="ECO:0000313" key="3">
    <source>
        <dbReference type="Proteomes" id="UP000181790"/>
    </source>
</evidence>
<dbReference type="Proteomes" id="UP000181790">
    <property type="component" value="Unassembled WGS sequence"/>
</dbReference>
<accession>A0A1S2VDH0</accession>
<evidence type="ECO:0000256" key="1">
    <source>
        <dbReference type="SAM" id="MobiDB-lite"/>
    </source>
</evidence>
<evidence type="ECO:0000313" key="2">
    <source>
        <dbReference type="EMBL" id="OIN56753.1"/>
    </source>
</evidence>
<dbReference type="Pfam" id="PF13585">
    <property type="entry name" value="CHU_C"/>
    <property type="match status" value="1"/>
</dbReference>
<sequence length="851" mass="89723">MFRTVYFTDPNPDMFTLLAHFYVTAGDVAKMPAELQVSLYRSTDKSLQLTYKLTKTPSDPAVFGNPCNPDTIANLYNFQYLGDIKLPRATYNDPGGYFFVTEPIGTRPQTANIQSAPVSLYLWFSPDFLSGQPDGSGPGKTSTFMLGNPILRCQKSNQSSQFNAYAYDQLVINVLGLASPPPVLTVNIRLSSPLKNAAGGTLDNVSWKNGYSAANPLPVPSSTSLTAGPSNGQATLTITPSQTITGGQFTIAAIAEQYNDGKKVSESLTEYTLIYTTCPKIDPPAITYTKQGSTPSPTPPPICPGQSLTISAPNGKANQDYRWFKDTQPITGQSSSTLTVNTPGNYRVRITQAGVCDSASVQFTIPAAVAPTVTISNVSATTGCTASGPATLSIISPLTGSALTWYLGNNQFISNPNSPFIQTNVNGVYSVVITSPDGCTARSNEIILNVSGPPSVSIAQPASTTFCPGATANLQTNLLNGYQYEWFRDGVTTGVTTNTIKSIDSGAYTVKVTVPGGCTALSAPVTMSSPVLAKPTITGDPTVCLGASLILSASPTGLPAYQWFRDGTIEPGGTSPILSTSFAGQYTVRVTYPNGCTILSDRHQVLQNSTIPVSIVPIGPICGPSSIPVPLSATPAGGTFSGQGVIGNLFIPQAAGVGSITVTYAPPANLSGCAAGNATMVVVVRPMAYLNLPPVLETGPGVPTLLPGDIGTGYQYRWTPPLYLDNPAIGNATSTPAAPITYTLTVTDSFGCSVSDSVRIELALGFYVPTAFSPNRDGLNDTWVLTGINDYPDIEVIVYSRWGEVVFYSKGYAQPFDGNYAGEPLLTGTYTYLIRLKPTEPPKRGTITILR</sequence>
<dbReference type="NCBIfam" id="TIGR04131">
    <property type="entry name" value="Bac_Flav_CTERM"/>
    <property type="match status" value="1"/>
</dbReference>
<gene>
    <name evidence="2" type="ORF">BLX24_23535</name>
</gene>
<dbReference type="InterPro" id="IPR026341">
    <property type="entry name" value="T9SS_type_B"/>
</dbReference>
<dbReference type="Gene3D" id="2.60.40.10">
    <property type="entry name" value="Immunoglobulins"/>
    <property type="match status" value="3"/>
</dbReference>
<protein>
    <recommendedName>
        <fullName evidence="4">Ig-like domain-containing protein</fullName>
    </recommendedName>
</protein>
<comment type="caution">
    <text evidence="2">The sequence shown here is derived from an EMBL/GenBank/DDBJ whole genome shotgun (WGS) entry which is preliminary data.</text>
</comment>
<dbReference type="AlphaFoldDB" id="A0A1S2VDH0"/>
<keyword evidence="3" id="KW-1185">Reference proteome</keyword>
<evidence type="ECO:0008006" key="4">
    <source>
        <dbReference type="Google" id="ProtNLM"/>
    </source>
</evidence>
<organism evidence="2 3">
    <name type="scientific">Arsenicibacter rosenii</name>
    <dbReference type="NCBI Taxonomy" id="1750698"/>
    <lineage>
        <taxon>Bacteria</taxon>
        <taxon>Pseudomonadati</taxon>
        <taxon>Bacteroidota</taxon>
        <taxon>Cytophagia</taxon>
        <taxon>Cytophagales</taxon>
        <taxon>Spirosomataceae</taxon>
        <taxon>Arsenicibacter</taxon>
    </lineage>
</organism>
<dbReference type="InterPro" id="IPR013783">
    <property type="entry name" value="Ig-like_fold"/>
</dbReference>
<dbReference type="EMBL" id="MORL01000019">
    <property type="protein sequence ID" value="OIN56753.1"/>
    <property type="molecule type" value="Genomic_DNA"/>
</dbReference>